<gene>
    <name evidence="2" type="ORF">K0M31_012992</name>
</gene>
<evidence type="ECO:0000313" key="2">
    <source>
        <dbReference type="EMBL" id="KAK1119919.1"/>
    </source>
</evidence>
<accession>A0AA40KGU6</accession>
<dbReference type="EMBL" id="JAHYIQ010000034">
    <property type="protein sequence ID" value="KAK1119919.1"/>
    <property type="molecule type" value="Genomic_DNA"/>
</dbReference>
<protein>
    <submittedName>
        <fullName evidence="2">Uncharacterized protein</fullName>
    </submittedName>
</protein>
<name>A0AA40KGU6_9HYME</name>
<evidence type="ECO:0000256" key="1">
    <source>
        <dbReference type="SAM" id="MobiDB-lite"/>
    </source>
</evidence>
<dbReference type="AlphaFoldDB" id="A0AA40KGU6"/>
<feature type="non-terminal residue" evidence="2">
    <location>
        <position position="1"/>
    </location>
</feature>
<sequence>YAHTMPLERQGQAARYYAGVFTRCRPGRAVATAVPSKKGGQPVTNVDGDGAHGASRTGCRALSGGECQLPPGPRHRNLRKSRSYSYPG</sequence>
<reference evidence="2" key="1">
    <citation type="submission" date="2021-10" db="EMBL/GenBank/DDBJ databases">
        <title>Melipona bicolor Genome sequencing and assembly.</title>
        <authorList>
            <person name="Araujo N.S."/>
            <person name="Arias M.C."/>
        </authorList>
    </citation>
    <scope>NUCLEOTIDE SEQUENCE</scope>
    <source>
        <strain evidence="2">USP_2M_L1-L4_2017</strain>
        <tissue evidence="2">Whole body</tissue>
    </source>
</reference>
<comment type="caution">
    <text evidence="2">The sequence shown here is derived from an EMBL/GenBank/DDBJ whole genome shotgun (WGS) entry which is preliminary data.</text>
</comment>
<organism evidence="2 3">
    <name type="scientific">Melipona bicolor</name>
    <dbReference type="NCBI Taxonomy" id="60889"/>
    <lineage>
        <taxon>Eukaryota</taxon>
        <taxon>Metazoa</taxon>
        <taxon>Ecdysozoa</taxon>
        <taxon>Arthropoda</taxon>
        <taxon>Hexapoda</taxon>
        <taxon>Insecta</taxon>
        <taxon>Pterygota</taxon>
        <taxon>Neoptera</taxon>
        <taxon>Endopterygota</taxon>
        <taxon>Hymenoptera</taxon>
        <taxon>Apocrita</taxon>
        <taxon>Aculeata</taxon>
        <taxon>Apoidea</taxon>
        <taxon>Anthophila</taxon>
        <taxon>Apidae</taxon>
        <taxon>Melipona</taxon>
    </lineage>
</organism>
<dbReference type="Proteomes" id="UP001177670">
    <property type="component" value="Unassembled WGS sequence"/>
</dbReference>
<feature type="compositionally biased region" description="Basic residues" evidence="1">
    <location>
        <begin position="73"/>
        <end position="82"/>
    </location>
</feature>
<keyword evidence="3" id="KW-1185">Reference proteome</keyword>
<proteinExistence type="predicted"/>
<evidence type="ECO:0000313" key="3">
    <source>
        <dbReference type="Proteomes" id="UP001177670"/>
    </source>
</evidence>
<feature type="region of interest" description="Disordered" evidence="1">
    <location>
        <begin position="32"/>
        <end position="88"/>
    </location>
</feature>